<gene>
    <name evidence="1" type="ORF">Godav_011644</name>
</gene>
<protein>
    <submittedName>
        <fullName evidence="1">Uncharacterized protein</fullName>
    </submittedName>
</protein>
<evidence type="ECO:0000313" key="1">
    <source>
        <dbReference type="EMBL" id="MBA0610882.1"/>
    </source>
</evidence>
<accession>A0A7J8RC00</accession>
<dbReference type="Proteomes" id="UP000593561">
    <property type="component" value="Unassembled WGS sequence"/>
</dbReference>
<evidence type="ECO:0000313" key="2">
    <source>
        <dbReference type="Proteomes" id="UP000593561"/>
    </source>
</evidence>
<comment type="caution">
    <text evidence="1">The sequence shown here is derived from an EMBL/GenBank/DDBJ whole genome shotgun (WGS) entry which is preliminary data.</text>
</comment>
<proteinExistence type="predicted"/>
<name>A0A7J8RC00_GOSDV</name>
<keyword evidence="2" id="KW-1185">Reference proteome</keyword>
<dbReference type="AlphaFoldDB" id="A0A7J8RC00"/>
<reference evidence="1 2" key="1">
    <citation type="journal article" date="2019" name="Genome Biol. Evol.">
        <title>Insights into the evolution of the New World diploid cottons (Gossypium, subgenus Houzingenia) based on genome sequencing.</title>
        <authorList>
            <person name="Grover C.E."/>
            <person name="Arick M.A. 2nd"/>
            <person name="Thrash A."/>
            <person name="Conover J.L."/>
            <person name="Sanders W.S."/>
            <person name="Peterson D.G."/>
            <person name="Frelichowski J.E."/>
            <person name="Scheffler J.A."/>
            <person name="Scheffler B.E."/>
            <person name="Wendel J.F."/>
        </authorList>
    </citation>
    <scope>NUCLEOTIDE SEQUENCE [LARGE SCALE GENOMIC DNA]</scope>
    <source>
        <strain evidence="1">27</strain>
        <tissue evidence="1">Leaf</tissue>
    </source>
</reference>
<dbReference type="EMBL" id="JABFAC010000004">
    <property type="protein sequence ID" value="MBA0610882.1"/>
    <property type="molecule type" value="Genomic_DNA"/>
</dbReference>
<organism evidence="1 2">
    <name type="scientific">Gossypium davidsonii</name>
    <name type="common">Davidson's cotton</name>
    <name type="synonym">Gossypium klotzschianum subsp. davidsonii</name>
    <dbReference type="NCBI Taxonomy" id="34287"/>
    <lineage>
        <taxon>Eukaryota</taxon>
        <taxon>Viridiplantae</taxon>
        <taxon>Streptophyta</taxon>
        <taxon>Embryophyta</taxon>
        <taxon>Tracheophyta</taxon>
        <taxon>Spermatophyta</taxon>
        <taxon>Magnoliopsida</taxon>
        <taxon>eudicotyledons</taxon>
        <taxon>Gunneridae</taxon>
        <taxon>Pentapetalae</taxon>
        <taxon>rosids</taxon>
        <taxon>malvids</taxon>
        <taxon>Malvales</taxon>
        <taxon>Malvaceae</taxon>
        <taxon>Malvoideae</taxon>
        <taxon>Gossypium</taxon>
    </lineage>
</organism>
<sequence>MAILVQSDLKTIVTGKSLRI</sequence>